<keyword evidence="1" id="KW-0472">Membrane</keyword>
<organism evidence="2 3">
    <name type="scientific">Pseudomonas fragi</name>
    <dbReference type="NCBI Taxonomy" id="296"/>
    <lineage>
        <taxon>Bacteria</taxon>
        <taxon>Pseudomonadati</taxon>
        <taxon>Pseudomonadota</taxon>
        <taxon>Gammaproteobacteria</taxon>
        <taxon>Pseudomonadales</taxon>
        <taxon>Pseudomonadaceae</taxon>
        <taxon>Pseudomonas</taxon>
    </lineage>
</organism>
<protein>
    <submittedName>
        <fullName evidence="2">Pilus assembly protein</fullName>
    </submittedName>
</protein>
<dbReference type="Pfam" id="PF16732">
    <property type="entry name" value="ComP_DUS"/>
    <property type="match status" value="1"/>
</dbReference>
<accession>A0A267A5T4</accession>
<dbReference type="AlphaFoldDB" id="A0A267A5T4"/>
<dbReference type="InterPro" id="IPR045584">
    <property type="entry name" value="Pilin-like"/>
</dbReference>
<dbReference type="OrthoDB" id="5296638at2"/>
<reference evidence="2 3" key="1">
    <citation type="submission" date="2017-08" db="EMBL/GenBank/DDBJ databases">
        <title>Genomic and metabolic characterisation of spoilage-associated Pseudomonas species.</title>
        <authorList>
            <person name="Stanborough T."/>
            <person name="Fegan N."/>
            <person name="Powell S.M."/>
            <person name="Singh T."/>
            <person name="Tamplin M.L."/>
            <person name="Chandry P.S."/>
        </authorList>
    </citation>
    <scope>NUCLEOTIDE SEQUENCE [LARGE SCALE GENOMIC DNA]</scope>
    <source>
        <strain evidence="2 3">F1801</strain>
    </source>
</reference>
<dbReference type="SUPFAM" id="SSF54523">
    <property type="entry name" value="Pili subunits"/>
    <property type="match status" value="1"/>
</dbReference>
<proteinExistence type="predicted"/>
<dbReference type="InterPro" id="IPR012902">
    <property type="entry name" value="N_methyl_site"/>
</dbReference>
<keyword evidence="1" id="KW-0812">Transmembrane</keyword>
<keyword evidence="1" id="KW-1133">Transmembrane helix</keyword>
<dbReference type="Gene3D" id="3.30.700.10">
    <property type="entry name" value="Glycoprotein, Type 4 Pilin"/>
    <property type="match status" value="1"/>
</dbReference>
<gene>
    <name evidence="2" type="ORF">CJU81_19730</name>
</gene>
<dbReference type="RefSeq" id="WP_095037932.1">
    <property type="nucleotide sequence ID" value="NZ_NQKQ01000027.1"/>
</dbReference>
<sequence>MYRPAAGFTLIELMIVVVIIGILGAFVYPLYGDYVKSAYRSQIIVLLTEQAQSLERFYTKNAVYSGMKDLSSGNQHYDISADLADHGYLLRATPKQGSAMAGDQCGSLTLAHTGLAAITQAAPGLTLQQCWGR</sequence>
<name>A0A267A5T4_PSEFR</name>
<dbReference type="GO" id="GO:0043683">
    <property type="term" value="P:type IV pilus assembly"/>
    <property type="evidence" value="ECO:0007669"/>
    <property type="project" value="InterPro"/>
</dbReference>
<feature type="transmembrane region" description="Helical" evidence="1">
    <location>
        <begin position="6"/>
        <end position="31"/>
    </location>
</feature>
<dbReference type="Proteomes" id="UP000215861">
    <property type="component" value="Unassembled WGS sequence"/>
</dbReference>
<dbReference type="InterPro" id="IPR031982">
    <property type="entry name" value="PilE-like"/>
</dbReference>
<evidence type="ECO:0000313" key="3">
    <source>
        <dbReference type="Proteomes" id="UP000215861"/>
    </source>
</evidence>
<dbReference type="Pfam" id="PF07963">
    <property type="entry name" value="N_methyl"/>
    <property type="match status" value="1"/>
</dbReference>
<evidence type="ECO:0000313" key="2">
    <source>
        <dbReference type="EMBL" id="PAA07229.1"/>
    </source>
</evidence>
<dbReference type="PROSITE" id="PS00409">
    <property type="entry name" value="PROKAR_NTER_METHYL"/>
    <property type="match status" value="1"/>
</dbReference>
<evidence type="ECO:0000256" key="1">
    <source>
        <dbReference type="SAM" id="Phobius"/>
    </source>
</evidence>
<dbReference type="EMBL" id="NQKQ01000027">
    <property type="protein sequence ID" value="PAA07229.1"/>
    <property type="molecule type" value="Genomic_DNA"/>
</dbReference>
<comment type="caution">
    <text evidence="2">The sequence shown here is derived from an EMBL/GenBank/DDBJ whole genome shotgun (WGS) entry which is preliminary data.</text>
</comment>
<dbReference type="NCBIfam" id="TIGR02532">
    <property type="entry name" value="IV_pilin_GFxxxE"/>
    <property type="match status" value="1"/>
</dbReference>